<evidence type="ECO:0000256" key="1">
    <source>
        <dbReference type="SAM" id="Phobius"/>
    </source>
</evidence>
<keyword evidence="1" id="KW-0812">Transmembrane</keyword>
<accession>A0A1A9EZ17</accession>
<keyword evidence="3" id="KW-1185">Reference proteome</keyword>
<dbReference type="RefSeq" id="WP_067381835.1">
    <property type="nucleotide sequence ID" value="NZ_CP015839.1"/>
</dbReference>
<reference evidence="3" key="1">
    <citation type="submission" date="2016-05" db="EMBL/GenBank/DDBJ databases">
        <authorList>
            <person name="Baek K."/>
            <person name="Yang S.-J."/>
        </authorList>
    </citation>
    <scope>NUCLEOTIDE SEQUENCE [LARGE SCALE GENOMIC DNA]</scope>
    <source>
        <strain evidence="3">ST58-10</strain>
    </source>
</reference>
<dbReference type="PANTHER" id="PTHR34351">
    <property type="entry name" value="SLR1927 PROTEIN-RELATED"/>
    <property type="match status" value="1"/>
</dbReference>
<reference evidence="2 3" key="2">
    <citation type="journal article" date="2018" name="Int. J. Syst. Evol. Microbiol.">
        <title>Marinobacterium aestuarii sp. nov., a benzene-degrading marine bacterium isolated from estuary sediment.</title>
        <authorList>
            <person name="Bae S.S."/>
            <person name="Jung J."/>
            <person name="Chung D."/>
            <person name="Baek K."/>
        </authorList>
    </citation>
    <scope>NUCLEOTIDE SEQUENCE [LARGE SCALE GENOMIC DNA]</scope>
    <source>
        <strain evidence="2 3">ST58-10</strain>
    </source>
</reference>
<feature type="transmembrane region" description="Helical" evidence="1">
    <location>
        <begin position="63"/>
        <end position="83"/>
    </location>
</feature>
<dbReference type="Proteomes" id="UP000078070">
    <property type="component" value="Chromosome"/>
</dbReference>
<keyword evidence="1" id="KW-1133">Transmembrane helix</keyword>
<dbReference type="PANTHER" id="PTHR34351:SF1">
    <property type="entry name" value="SLR1927 PROTEIN"/>
    <property type="match status" value="1"/>
</dbReference>
<proteinExistence type="predicted"/>
<evidence type="ECO:0000313" key="2">
    <source>
        <dbReference type="EMBL" id="ANG62901.1"/>
    </source>
</evidence>
<keyword evidence="1" id="KW-0472">Membrane</keyword>
<organism evidence="2 3">
    <name type="scientific">Marinobacterium aestuarii</name>
    <dbReference type="NCBI Taxonomy" id="1821621"/>
    <lineage>
        <taxon>Bacteria</taxon>
        <taxon>Pseudomonadati</taxon>
        <taxon>Pseudomonadota</taxon>
        <taxon>Gammaproteobacteria</taxon>
        <taxon>Oceanospirillales</taxon>
        <taxon>Oceanospirillaceae</taxon>
        <taxon>Marinobacterium</taxon>
    </lineage>
</organism>
<name>A0A1A9EZ17_9GAMM</name>
<feature type="transmembrane region" description="Helical" evidence="1">
    <location>
        <begin position="34"/>
        <end position="57"/>
    </location>
</feature>
<protein>
    <submittedName>
        <fullName evidence="2">Uncharacterized protein</fullName>
    </submittedName>
</protein>
<evidence type="ECO:0000313" key="3">
    <source>
        <dbReference type="Proteomes" id="UP000078070"/>
    </source>
</evidence>
<sequence length="322" mass="36668">MTERWSRRLGARARRWALRRHAPARSLTLTQKRIFIFPTRAGLWFLFAALVILLLGINYENNLVYAVSFVLLSLFVVSILHTYSNLAGLTITALSARPCLVGESAEFELLLRAGRRRNYEALQLCWVDQAPVSCDLIDDSERRVRLYAQAVERGWWRPGALLIETFYPLGLLRAWTWLETDLQALAYPRPQEGGLLPQGLGSGERGSVASGRGSEDFAGLETYQQGMSPRHIAWKQLAAGQGLHAKQFVDHADEQLWLDWSFWPELDTEQRLSRLCYWTLKLARQRVQYGLRLPGVEISPGRGGRHRHQVLRALALHGRASQ</sequence>
<gene>
    <name evidence="2" type="ORF">A8C75_10665</name>
</gene>
<dbReference type="AlphaFoldDB" id="A0A1A9EZ17"/>
<dbReference type="KEGG" id="mars:A8C75_10665"/>
<dbReference type="STRING" id="1821621.A8C75_10665"/>
<dbReference type="EMBL" id="CP015839">
    <property type="protein sequence ID" value="ANG62901.1"/>
    <property type="molecule type" value="Genomic_DNA"/>
</dbReference>